<reference evidence="1" key="1">
    <citation type="submission" date="2014-11" db="EMBL/GenBank/DDBJ databases">
        <authorList>
            <person name="Amaro Gonzalez C."/>
        </authorList>
    </citation>
    <scope>NUCLEOTIDE SEQUENCE</scope>
</reference>
<evidence type="ECO:0000313" key="1">
    <source>
        <dbReference type="EMBL" id="JAH43893.1"/>
    </source>
</evidence>
<reference evidence="1" key="2">
    <citation type="journal article" date="2015" name="Fish Shellfish Immunol.">
        <title>Early steps in the European eel (Anguilla anguilla)-Vibrio vulnificus interaction in the gills: Role of the RtxA13 toxin.</title>
        <authorList>
            <person name="Callol A."/>
            <person name="Pajuelo D."/>
            <person name="Ebbesson L."/>
            <person name="Teles M."/>
            <person name="MacKenzie S."/>
            <person name="Amaro C."/>
        </authorList>
    </citation>
    <scope>NUCLEOTIDE SEQUENCE</scope>
</reference>
<proteinExistence type="predicted"/>
<organism evidence="1">
    <name type="scientific">Anguilla anguilla</name>
    <name type="common">European freshwater eel</name>
    <name type="synonym">Muraena anguilla</name>
    <dbReference type="NCBI Taxonomy" id="7936"/>
    <lineage>
        <taxon>Eukaryota</taxon>
        <taxon>Metazoa</taxon>
        <taxon>Chordata</taxon>
        <taxon>Craniata</taxon>
        <taxon>Vertebrata</taxon>
        <taxon>Euteleostomi</taxon>
        <taxon>Actinopterygii</taxon>
        <taxon>Neopterygii</taxon>
        <taxon>Teleostei</taxon>
        <taxon>Anguilliformes</taxon>
        <taxon>Anguillidae</taxon>
        <taxon>Anguilla</taxon>
    </lineage>
</organism>
<name>A0A0E9STP6_ANGAN</name>
<protein>
    <submittedName>
        <fullName evidence="1">Uncharacterized protein</fullName>
    </submittedName>
</protein>
<dbReference type="EMBL" id="GBXM01064684">
    <property type="protein sequence ID" value="JAH43893.1"/>
    <property type="molecule type" value="Transcribed_RNA"/>
</dbReference>
<sequence>MLYMCTASCNEWLHWKNLCPY</sequence>
<accession>A0A0E9STP6</accession>
<dbReference type="AlphaFoldDB" id="A0A0E9STP6"/>